<sequence length="261" mass="28582">MAVSCLWPGYTKSRTRPLRVYRHGSLIHPEWSSCFINHRGALVTAEGREIRATDLDWLSLLFRRAEMMGPLLRERDQLQRRLQEVEQASAGEAGRGLGLVYSSTSDTHRVDSLQHKAFSGLPILESGTIMAPNWHLKSSKWHHVEDTDGTAQPSATAGREGGASGLCGWSWNLAQRGCDLGYSQFLAVRDEAGSSLRRGCSQGPQIEGPVRCASPNCRAGIDSQAGWSQRGVPVFQRQKGEALPPRVDLNHDASRNVGGAV</sequence>
<comment type="caution">
    <text evidence="3">The sequence shown here is derived from an EMBL/GenBank/DDBJ whole genome shotgun (WGS) entry which is preliminary data.</text>
</comment>
<name>A0AB38DX01_XANCH</name>
<proteinExistence type="predicted"/>
<dbReference type="AlphaFoldDB" id="A0AB38DX01"/>
<evidence type="ECO:0000313" key="5">
    <source>
        <dbReference type="Proteomes" id="UP000234181"/>
    </source>
</evidence>
<evidence type="ECO:0000313" key="2">
    <source>
        <dbReference type="EMBL" id="SON77956.1"/>
    </source>
</evidence>
<evidence type="ECO:0000313" key="4">
    <source>
        <dbReference type="Proteomes" id="UP000234166"/>
    </source>
</evidence>
<dbReference type="Proteomes" id="UP000234181">
    <property type="component" value="Unassembled WGS sequence"/>
</dbReference>
<feature type="region of interest" description="Disordered" evidence="1">
    <location>
        <begin position="240"/>
        <end position="261"/>
    </location>
</feature>
<evidence type="ECO:0000313" key="3">
    <source>
        <dbReference type="EMBL" id="SON83976.1"/>
    </source>
</evidence>
<keyword evidence="5" id="KW-1185">Reference proteome</keyword>
<protein>
    <submittedName>
        <fullName evidence="3">Uncharacterized protein</fullName>
    </submittedName>
</protein>
<dbReference type="EMBL" id="OCYT01000065">
    <property type="protein sequence ID" value="SON77956.1"/>
    <property type="molecule type" value="Genomic_DNA"/>
</dbReference>
<reference evidence="4 5" key="1">
    <citation type="submission" date="2017-10" db="EMBL/GenBank/DDBJ databases">
        <authorList>
            <person name="Regsiter A."/>
            <person name="William W."/>
        </authorList>
    </citation>
    <scope>NUCLEOTIDE SEQUENCE [LARGE SCALE GENOMIC DNA]</scope>
    <source>
        <strain evidence="2 5">CFBP6984</strain>
        <strain evidence="3 4">CFBP7430</strain>
    </source>
</reference>
<accession>A0AB38DX01</accession>
<gene>
    <name evidence="2" type="ORF">XAP6984_1570001</name>
    <name evidence="3" type="ORF">XAP7430_1500004</name>
</gene>
<dbReference type="EMBL" id="OCYS01000058">
    <property type="protein sequence ID" value="SON83976.1"/>
    <property type="molecule type" value="Genomic_DNA"/>
</dbReference>
<dbReference type="Proteomes" id="UP000234166">
    <property type="component" value="Unassembled WGS sequence"/>
</dbReference>
<evidence type="ECO:0000256" key="1">
    <source>
        <dbReference type="SAM" id="MobiDB-lite"/>
    </source>
</evidence>
<organism evidence="3 4">
    <name type="scientific">Xanthomonas campestris pv. phaseoli</name>
    <dbReference type="NCBI Taxonomy" id="317013"/>
    <lineage>
        <taxon>Bacteria</taxon>
        <taxon>Pseudomonadati</taxon>
        <taxon>Pseudomonadota</taxon>
        <taxon>Gammaproteobacteria</taxon>
        <taxon>Lysobacterales</taxon>
        <taxon>Lysobacteraceae</taxon>
        <taxon>Xanthomonas</taxon>
    </lineage>
</organism>